<feature type="region of interest" description="Disordered" evidence="1">
    <location>
        <begin position="665"/>
        <end position="688"/>
    </location>
</feature>
<accession>A0A0D2A4I0</accession>
<feature type="compositionally biased region" description="Polar residues" evidence="1">
    <location>
        <begin position="676"/>
        <end position="688"/>
    </location>
</feature>
<evidence type="ECO:0000313" key="5">
    <source>
        <dbReference type="Proteomes" id="UP000054466"/>
    </source>
</evidence>
<feature type="transmembrane region" description="Helical" evidence="2">
    <location>
        <begin position="503"/>
        <end position="525"/>
    </location>
</feature>
<name>A0A0D2A4I0_9EURO</name>
<reference evidence="4 5" key="1">
    <citation type="submission" date="2015-01" db="EMBL/GenBank/DDBJ databases">
        <title>The Genome Sequence of Cladophialophora immunda CBS83496.</title>
        <authorList>
            <consortium name="The Broad Institute Genomics Platform"/>
            <person name="Cuomo C."/>
            <person name="de Hoog S."/>
            <person name="Gorbushina A."/>
            <person name="Stielow B."/>
            <person name="Teixiera M."/>
            <person name="Abouelleil A."/>
            <person name="Chapman S.B."/>
            <person name="Priest M."/>
            <person name="Young S.K."/>
            <person name="Wortman J."/>
            <person name="Nusbaum C."/>
            <person name="Birren B."/>
        </authorList>
    </citation>
    <scope>NUCLEOTIDE SEQUENCE [LARGE SCALE GENOMIC DNA]</scope>
    <source>
        <strain evidence="4 5">CBS 83496</strain>
    </source>
</reference>
<dbReference type="AlphaFoldDB" id="A0A0D2A4I0"/>
<dbReference type="OrthoDB" id="5429634at2759"/>
<feature type="compositionally biased region" description="Acidic residues" evidence="1">
    <location>
        <begin position="792"/>
        <end position="805"/>
    </location>
</feature>
<organism evidence="4 5">
    <name type="scientific">Cladophialophora immunda</name>
    <dbReference type="NCBI Taxonomy" id="569365"/>
    <lineage>
        <taxon>Eukaryota</taxon>
        <taxon>Fungi</taxon>
        <taxon>Dikarya</taxon>
        <taxon>Ascomycota</taxon>
        <taxon>Pezizomycotina</taxon>
        <taxon>Eurotiomycetes</taxon>
        <taxon>Chaetothyriomycetidae</taxon>
        <taxon>Chaetothyriales</taxon>
        <taxon>Herpotrichiellaceae</taxon>
        <taxon>Cladophialophora</taxon>
    </lineage>
</organism>
<dbReference type="EMBL" id="KN847040">
    <property type="protein sequence ID" value="KIW35231.1"/>
    <property type="molecule type" value="Genomic_DNA"/>
</dbReference>
<feature type="compositionally biased region" description="Polar residues" evidence="1">
    <location>
        <begin position="703"/>
        <end position="719"/>
    </location>
</feature>
<dbReference type="InterPro" id="IPR046623">
    <property type="entry name" value="DUF6536"/>
</dbReference>
<protein>
    <recommendedName>
        <fullName evidence="3">DUF6536 domain-containing protein</fullName>
    </recommendedName>
</protein>
<feature type="compositionally biased region" description="Basic and acidic residues" evidence="1">
    <location>
        <begin position="820"/>
        <end position="832"/>
    </location>
</feature>
<evidence type="ECO:0000259" key="3">
    <source>
        <dbReference type="Pfam" id="PF20163"/>
    </source>
</evidence>
<feature type="transmembrane region" description="Helical" evidence="2">
    <location>
        <begin position="570"/>
        <end position="590"/>
    </location>
</feature>
<feature type="region of interest" description="Disordered" evidence="1">
    <location>
        <begin position="702"/>
        <end position="889"/>
    </location>
</feature>
<proteinExistence type="predicted"/>
<dbReference type="Pfam" id="PF20163">
    <property type="entry name" value="DUF6536"/>
    <property type="match status" value="1"/>
</dbReference>
<feature type="transmembrane region" description="Helical" evidence="2">
    <location>
        <begin position="610"/>
        <end position="634"/>
    </location>
</feature>
<keyword evidence="5" id="KW-1185">Reference proteome</keyword>
<dbReference type="STRING" id="569365.A0A0D2A4I0"/>
<dbReference type="RefSeq" id="XP_016255447.1">
    <property type="nucleotide sequence ID" value="XM_016388519.1"/>
</dbReference>
<keyword evidence="2" id="KW-1133">Transmembrane helix</keyword>
<gene>
    <name evidence="4" type="ORF">PV07_01937</name>
</gene>
<feature type="transmembrane region" description="Helical" evidence="2">
    <location>
        <begin position="433"/>
        <end position="459"/>
    </location>
</feature>
<evidence type="ECO:0000256" key="2">
    <source>
        <dbReference type="SAM" id="Phobius"/>
    </source>
</evidence>
<keyword evidence="2" id="KW-0812">Transmembrane</keyword>
<feature type="transmembrane region" description="Helical" evidence="2">
    <location>
        <begin position="123"/>
        <end position="140"/>
    </location>
</feature>
<dbReference type="HOGENOM" id="CLU_010112_0_1_1"/>
<feature type="transmembrane region" description="Helical" evidence="2">
    <location>
        <begin position="12"/>
        <end position="32"/>
    </location>
</feature>
<feature type="domain" description="DUF6536" evidence="3">
    <location>
        <begin position="6"/>
        <end position="163"/>
    </location>
</feature>
<evidence type="ECO:0000313" key="4">
    <source>
        <dbReference type="EMBL" id="KIW35231.1"/>
    </source>
</evidence>
<dbReference type="PANTHER" id="PTHR35395:SF1">
    <property type="entry name" value="DUF6536 DOMAIN-CONTAINING PROTEIN"/>
    <property type="match status" value="1"/>
</dbReference>
<feature type="transmembrane region" description="Helical" evidence="2">
    <location>
        <begin position="338"/>
        <end position="361"/>
    </location>
</feature>
<dbReference type="VEuPathDB" id="FungiDB:PV07_01937"/>
<sequence length="889" mass="96007">MLPGGWTRGALLFGIFCTVVLAVNLGVLIWAAKFRNDLTDDGTVVLRKGTDNDQCTNIQQLNKWAHLVINLLSTILLNGSNYCMQCLSAPTRSDVDSAHRAGRWLDIGVLSIRNLRWISRRRLFLWLLLGLSSLSLHLFYNSAVFVSTSSNNYAVFSVDRAFLESNQTSSFDYVDVSYILRSGIRPAGVEDEPSETIPEIASQLRDEANSNKLVNLTTEQCRTEYIKTFQSDHRNVLLVSDSNVGADVVDTATRVVSFLRAEFVSDFTCGGTQAFAWTCSMDGTALGPQDSCDLPCDDPQILKQTLSNSTWAPLGPPVQYCLAQPTQEQCSLRFSMDIAILVVVLNFVKLIMMGLTALTAFKRSDPPLLTMGDAVASFLENPDSVSKGMSLLSASKIKKLGRALLHDQASQRTTLYPGKARQRWSKAVSVRRWAICLLLYIGGLTAAAVFLGRGITAIVGSRSLSSLWSIGLGTPSGRTLMQNDAVEQSGKTALMASVVLANIPQLILSLLYFTYNGMFTCMLLASEWNSYSVRRKGLRISSSQREGVQRSGYYLQLPFRFSVPLTMASLLLHWLASQSIFVVNVSMLDYTGAPIASLPGTVGHLVTCGYSPIAIIFTISLGVLLIGVLLGFGFGARFRTGMPIAGSCSLAMAAACHSRDGDSAVAEVHDGGKMPTSASTPVPISQQPLRWGEIPGYYRRNDVSSTRPSLMNGEKSTPTPVVRSLSDGAPSDSDSDSDSNVDASLLPRSQTRPTAIEQGITETATSGQRLGSRRSSTTMPEPAVESDVTNANEDDNDNTADDEDGDGTRGAGASLLQPLDPRRRDDSGRSGDGEQDDDATRPPTDAGSLENADQSSARRYELASPRSGLGHCGFSASEVTDPVEGRAYA</sequence>
<feature type="compositionally biased region" description="Polar residues" evidence="1">
    <location>
        <begin position="760"/>
        <end position="779"/>
    </location>
</feature>
<dbReference type="Proteomes" id="UP000054466">
    <property type="component" value="Unassembled WGS sequence"/>
</dbReference>
<dbReference type="PANTHER" id="PTHR35395">
    <property type="entry name" value="DUF6536 DOMAIN-CONTAINING PROTEIN"/>
    <property type="match status" value="1"/>
</dbReference>
<evidence type="ECO:0000256" key="1">
    <source>
        <dbReference type="SAM" id="MobiDB-lite"/>
    </source>
</evidence>
<dbReference type="GeneID" id="27341131"/>
<keyword evidence="2" id="KW-0472">Membrane</keyword>